<dbReference type="Pfam" id="PF13581">
    <property type="entry name" value="HATPase_c_2"/>
    <property type="match status" value="1"/>
</dbReference>
<keyword evidence="1" id="KW-0723">Serine/threonine-protein kinase</keyword>
<dbReference type="InterPro" id="IPR003594">
    <property type="entry name" value="HATPase_dom"/>
</dbReference>
<dbReference type="Proteomes" id="UP000184452">
    <property type="component" value="Unassembled WGS sequence"/>
</dbReference>
<feature type="compositionally biased region" description="Low complexity" evidence="2">
    <location>
        <begin position="156"/>
        <end position="179"/>
    </location>
</feature>
<dbReference type="RefSeq" id="WP_073381755.1">
    <property type="nucleotide sequence ID" value="NZ_FQZK01000018.1"/>
</dbReference>
<proteinExistence type="predicted"/>
<evidence type="ECO:0000259" key="3">
    <source>
        <dbReference type="Pfam" id="PF13581"/>
    </source>
</evidence>
<dbReference type="OrthoDB" id="3473090at2"/>
<evidence type="ECO:0000313" key="4">
    <source>
        <dbReference type="EMBL" id="SHK34722.1"/>
    </source>
</evidence>
<evidence type="ECO:0000313" key="5">
    <source>
        <dbReference type="Proteomes" id="UP000184452"/>
    </source>
</evidence>
<keyword evidence="4" id="KW-0418">Kinase</keyword>
<feature type="region of interest" description="Disordered" evidence="2">
    <location>
        <begin position="156"/>
        <end position="197"/>
    </location>
</feature>
<dbReference type="STRING" id="758803.SAMN05421803_11831"/>
<organism evidence="4 5">
    <name type="scientific">Nocardiopsis flavescens</name>
    <dbReference type="NCBI Taxonomy" id="758803"/>
    <lineage>
        <taxon>Bacteria</taxon>
        <taxon>Bacillati</taxon>
        <taxon>Actinomycetota</taxon>
        <taxon>Actinomycetes</taxon>
        <taxon>Streptosporangiales</taxon>
        <taxon>Nocardiopsidaceae</taxon>
        <taxon>Nocardiopsis</taxon>
    </lineage>
</organism>
<sequence>MAGDHTPFDTGDDPSKVERHVTLPYVPTSVMDARRRLSDDLRAVGVAEGRIDEAVLIISELVSNALRHASPLPTPANPANSVGVAWRAEVDAAPGGWLEISVRDGGSTTMPRVADPGASGLGGRGLGIVQHLAGRWGTEMDATTTTVWAVLDLPPEAAGPAAQGEGAASDPAAPAGRPPGRARDPRGGGPVVSLPFTLHDGGRARGALL</sequence>
<dbReference type="InterPro" id="IPR050267">
    <property type="entry name" value="Anti-sigma-factor_SerPK"/>
</dbReference>
<dbReference type="GO" id="GO:0004674">
    <property type="term" value="F:protein serine/threonine kinase activity"/>
    <property type="evidence" value="ECO:0007669"/>
    <property type="project" value="UniProtKB-KW"/>
</dbReference>
<dbReference type="Gene3D" id="3.30.565.10">
    <property type="entry name" value="Histidine kinase-like ATPase, C-terminal domain"/>
    <property type="match status" value="1"/>
</dbReference>
<evidence type="ECO:0000256" key="1">
    <source>
        <dbReference type="ARBA" id="ARBA00022527"/>
    </source>
</evidence>
<dbReference type="AlphaFoldDB" id="A0A1M6RQF3"/>
<dbReference type="EMBL" id="FQZK01000018">
    <property type="protein sequence ID" value="SHK34722.1"/>
    <property type="molecule type" value="Genomic_DNA"/>
</dbReference>
<feature type="domain" description="Histidine kinase/HSP90-like ATPase" evidence="3">
    <location>
        <begin position="27"/>
        <end position="149"/>
    </location>
</feature>
<dbReference type="PANTHER" id="PTHR35526">
    <property type="entry name" value="ANTI-SIGMA-F FACTOR RSBW-RELATED"/>
    <property type="match status" value="1"/>
</dbReference>
<dbReference type="SUPFAM" id="SSF55874">
    <property type="entry name" value="ATPase domain of HSP90 chaperone/DNA topoisomerase II/histidine kinase"/>
    <property type="match status" value="1"/>
</dbReference>
<keyword evidence="5" id="KW-1185">Reference proteome</keyword>
<accession>A0A1M6RQF3</accession>
<gene>
    <name evidence="4" type="ORF">SAMN05421803_11831</name>
</gene>
<reference evidence="4 5" key="1">
    <citation type="submission" date="2016-11" db="EMBL/GenBank/DDBJ databases">
        <authorList>
            <person name="Jaros S."/>
            <person name="Januszkiewicz K."/>
            <person name="Wedrychowicz H."/>
        </authorList>
    </citation>
    <scope>NUCLEOTIDE SEQUENCE [LARGE SCALE GENOMIC DNA]</scope>
    <source>
        <strain evidence="4 5">CGMCC 4.5723</strain>
    </source>
</reference>
<dbReference type="PANTHER" id="PTHR35526:SF3">
    <property type="entry name" value="ANTI-SIGMA-F FACTOR RSBW"/>
    <property type="match status" value="1"/>
</dbReference>
<name>A0A1M6RQF3_9ACTN</name>
<dbReference type="CDD" id="cd16936">
    <property type="entry name" value="HATPase_RsbW-like"/>
    <property type="match status" value="1"/>
</dbReference>
<protein>
    <submittedName>
        <fullName evidence="4">Anti-sigma regulatory factor (Ser/Thr protein kinase)</fullName>
    </submittedName>
</protein>
<evidence type="ECO:0000256" key="2">
    <source>
        <dbReference type="SAM" id="MobiDB-lite"/>
    </source>
</evidence>
<dbReference type="InterPro" id="IPR036890">
    <property type="entry name" value="HATPase_C_sf"/>
</dbReference>
<keyword evidence="4" id="KW-0808">Transferase</keyword>